<feature type="region of interest" description="Disordered" evidence="1">
    <location>
        <begin position="268"/>
        <end position="289"/>
    </location>
</feature>
<feature type="region of interest" description="Disordered" evidence="1">
    <location>
        <begin position="340"/>
        <end position="458"/>
    </location>
</feature>
<sequence length="474" mass="53046">MHQHIFESSYIPKSIHSLPTPKSNNMTDRDLDMGTTQGAPDKATTMTSIIALPSPAPNLPRLSDQKLEKVPKFLKAAYRPKPNTSICLNKEFPVIEGLCFNNMSEAQKSMAVAQWYAPQEDETIPKTEEEHRRIVVMLVDAFKDMSIAKDTATNAYRKRFTPGDTSYYQDWAIEACAWDIIDKAKYIHTEGFKVPIYDKSIVDYIGQTQKWLFGERIDWICQVLKSSKHVAVTLMKHEKNWITIGAPHKLYSSTLVNTISNAHRGKWIKDGRGADRNHQDRPFKGKRTKDQVTFSEGEVVGMDLPNNVDSGTVAGSEETGAQNQELIRKRQKIEHIAFESKDFDTDDAMTAESDAGVQSVEKPEKSHMSNESIINSMVDSSDGDSPTKSFAVDPRQDACVNYYPDTNIKGRSESDNESELSEPPDGLLPDALYASPINKKTDDPRVDSSTLEPRMDDAAHLDGAHMLVSLSASR</sequence>
<proteinExistence type="predicted"/>
<evidence type="ECO:0000313" key="3">
    <source>
        <dbReference type="Proteomes" id="UP000077248"/>
    </source>
</evidence>
<dbReference type="RefSeq" id="XP_018383247.1">
    <property type="nucleotide sequence ID" value="XM_018530794.1"/>
</dbReference>
<accession>A0A177DEC4</accession>
<gene>
    <name evidence="2" type="ORF">CC77DRAFT_238132</name>
</gene>
<feature type="region of interest" description="Disordered" evidence="1">
    <location>
        <begin position="14"/>
        <end position="39"/>
    </location>
</feature>
<name>A0A177DEC4_ALTAL</name>
<reference evidence="2 3" key="1">
    <citation type="submission" date="2016-05" db="EMBL/GenBank/DDBJ databases">
        <title>Comparative analysis of secretome profiles of manganese(II)-oxidizing ascomycete fungi.</title>
        <authorList>
            <consortium name="DOE Joint Genome Institute"/>
            <person name="Zeiner C.A."/>
            <person name="Purvine S.O."/>
            <person name="Zink E.M."/>
            <person name="Wu S."/>
            <person name="Pasa-Tolic L."/>
            <person name="Chaput D.L."/>
            <person name="Haridas S."/>
            <person name="Grigoriev I.V."/>
            <person name="Santelli C.M."/>
            <person name="Hansel C.M."/>
        </authorList>
    </citation>
    <scope>NUCLEOTIDE SEQUENCE [LARGE SCALE GENOMIC DNA]</scope>
    <source>
        <strain evidence="2 3">SRC1lrK2f</strain>
    </source>
</reference>
<protein>
    <submittedName>
        <fullName evidence="2">Uncharacterized protein</fullName>
    </submittedName>
</protein>
<evidence type="ECO:0000313" key="2">
    <source>
        <dbReference type="EMBL" id="OAG17826.1"/>
    </source>
</evidence>
<keyword evidence="3" id="KW-1185">Reference proteome</keyword>
<dbReference type="Proteomes" id="UP000077248">
    <property type="component" value="Unassembled WGS sequence"/>
</dbReference>
<organism evidence="2 3">
    <name type="scientific">Alternaria alternata</name>
    <name type="common">Alternaria rot fungus</name>
    <name type="synonym">Torula alternata</name>
    <dbReference type="NCBI Taxonomy" id="5599"/>
    <lineage>
        <taxon>Eukaryota</taxon>
        <taxon>Fungi</taxon>
        <taxon>Dikarya</taxon>
        <taxon>Ascomycota</taxon>
        <taxon>Pezizomycotina</taxon>
        <taxon>Dothideomycetes</taxon>
        <taxon>Pleosporomycetidae</taxon>
        <taxon>Pleosporales</taxon>
        <taxon>Pleosporineae</taxon>
        <taxon>Pleosporaceae</taxon>
        <taxon>Alternaria</taxon>
        <taxon>Alternaria sect. Alternaria</taxon>
        <taxon>Alternaria alternata complex</taxon>
    </lineage>
</organism>
<dbReference type="KEGG" id="aalt:CC77DRAFT_238132"/>
<dbReference type="AlphaFoldDB" id="A0A177DEC4"/>
<dbReference type="EMBL" id="KV441485">
    <property type="protein sequence ID" value="OAG17826.1"/>
    <property type="molecule type" value="Genomic_DNA"/>
</dbReference>
<evidence type="ECO:0000256" key="1">
    <source>
        <dbReference type="SAM" id="MobiDB-lite"/>
    </source>
</evidence>
<dbReference type="VEuPathDB" id="FungiDB:CC77DRAFT_238132"/>
<feature type="compositionally biased region" description="Basic and acidic residues" evidence="1">
    <location>
        <begin position="268"/>
        <end position="283"/>
    </location>
</feature>
<dbReference type="GeneID" id="29116388"/>
<feature type="compositionally biased region" description="Polar residues" evidence="1">
    <location>
        <begin position="369"/>
        <end position="388"/>
    </location>
</feature>